<gene>
    <name evidence="1" type="ORF">BU14_0105s0024</name>
</gene>
<dbReference type="AlphaFoldDB" id="A0A1X6PCZ5"/>
<keyword evidence="2" id="KW-1185">Reference proteome</keyword>
<evidence type="ECO:0000313" key="2">
    <source>
        <dbReference type="Proteomes" id="UP000218209"/>
    </source>
</evidence>
<name>A0A1X6PCZ5_PORUM</name>
<accession>A0A1X6PCZ5</accession>
<dbReference type="EMBL" id="KV918809">
    <property type="protein sequence ID" value="OSX78606.1"/>
    <property type="molecule type" value="Genomic_DNA"/>
</dbReference>
<evidence type="ECO:0000313" key="1">
    <source>
        <dbReference type="EMBL" id="OSX78606.1"/>
    </source>
</evidence>
<reference evidence="1 2" key="1">
    <citation type="submission" date="2017-03" db="EMBL/GenBank/DDBJ databases">
        <title>WGS assembly of Porphyra umbilicalis.</title>
        <authorList>
            <person name="Brawley S.H."/>
            <person name="Blouin N.A."/>
            <person name="Ficko-Blean E."/>
            <person name="Wheeler G.L."/>
            <person name="Lohr M."/>
            <person name="Goodson H.V."/>
            <person name="Jenkins J.W."/>
            <person name="Blaby-Haas C.E."/>
            <person name="Helliwell K.E."/>
            <person name="Chan C."/>
            <person name="Marriage T."/>
            <person name="Bhattacharya D."/>
            <person name="Klein A.S."/>
            <person name="Badis Y."/>
            <person name="Brodie J."/>
            <person name="Cao Y."/>
            <person name="Collen J."/>
            <person name="Dittami S.M."/>
            <person name="Gachon C.M."/>
            <person name="Green B.R."/>
            <person name="Karpowicz S."/>
            <person name="Kim J.W."/>
            <person name="Kudahl U."/>
            <person name="Lin S."/>
            <person name="Michel G."/>
            <person name="Mittag M."/>
            <person name="Olson B.J."/>
            <person name="Pangilinan J."/>
            <person name="Peng Y."/>
            <person name="Qiu H."/>
            <person name="Shu S."/>
            <person name="Singer J.T."/>
            <person name="Smith A.G."/>
            <person name="Sprecher B.N."/>
            <person name="Wagner V."/>
            <person name="Wang W."/>
            <person name="Wang Z.-Y."/>
            <person name="Yan J."/>
            <person name="Yarish C."/>
            <person name="Zoeuner-Riek S."/>
            <person name="Zhuang Y."/>
            <person name="Zou Y."/>
            <person name="Lindquist E.A."/>
            <person name="Grimwood J."/>
            <person name="Barry K."/>
            <person name="Rokhsar D.S."/>
            <person name="Schmutz J."/>
            <person name="Stiller J.W."/>
            <person name="Grossman A.R."/>
            <person name="Prochnik S.E."/>
        </authorList>
    </citation>
    <scope>NUCLEOTIDE SEQUENCE [LARGE SCALE GENOMIC DNA]</scope>
    <source>
        <strain evidence="1">4086291</strain>
    </source>
</reference>
<sequence length="107" mass="11218">MRAGAIRVVSHHPIGVTSSSNLGLSGAQLSLLPLAPMLLFSLFVLRPDRSLSIPPHSSLPVADTSPPPHAGLAAVRARPTFSTASQVAVARRGSRWEVRAARLVPQG</sequence>
<organism evidence="1 2">
    <name type="scientific">Porphyra umbilicalis</name>
    <name type="common">Purple laver</name>
    <name type="synonym">Red alga</name>
    <dbReference type="NCBI Taxonomy" id="2786"/>
    <lineage>
        <taxon>Eukaryota</taxon>
        <taxon>Rhodophyta</taxon>
        <taxon>Bangiophyceae</taxon>
        <taxon>Bangiales</taxon>
        <taxon>Bangiaceae</taxon>
        <taxon>Porphyra</taxon>
    </lineage>
</organism>
<proteinExistence type="predicted"/>
<dbReference type="Proteomes" id="UP000218209">
    <property type="component" value="Unassembled WGS sequence"/>
</dbReference>
<protein>
    <submittedName>
        <fullName evidence="1">Uncharacterized protein</fullName>
    </submittedName>
</protein>